<dbReference type="PANTHER" id="PTHR43877">
    <property type="entry name" value="AMINOALKYLPHOSPHONATE N-ACETYLTRANSFERASE-RELATED-RELATED"/>
    <property type="match status" value="1"/>
</dbReference>
<evidence type="ECO:0000256" key="2">
    <source>
        <dbReference type="ARBA" id="ARBA00023315"/>
    </source>
</evidence>
<dbReference type="EMBL" id="AVCJ01000001">
    <property type="protein sequence ID" value="KFL38099.1"/>
    <property type="molecule type" value="Genomic_DNA"/>
</dbReference>
<gene>
    <name evidence="4" type="ORF">N788_02670</name>
</gene>
<reference evidence="5" key="1">
    <citation type="submission" date="2013-08" db="EMBL/GenBank/DDBJ databases">
        <title>Genome sequencing of Arenimonas donghaensis.</title>
        <authorList>
            <person name="Chen F."/>
            <person name="Wang G."/>
        </authorList>
    </citation>
    <scope>NUCLEOTIDE SEQUENCE [LARGE SCALE GENOMIC DNA]</scope>
    <source>
        <strain evidence="5">HO3-R19</strain>
    </source>
</reference>
<dbReference type="PANTHER" id="PTHR43877:SF1">
    <property type="entry name" value="ACETYLTRANSFERASE"/>
    <property type="match status" value="1"/>
</dbReference>
<dbReference type="OrthoDB" id="9796171at2"/>
<dbReference type="Gene3D" id="3.40.630.30">
    <property type="match status" value="1"/>
</dbReference>
<dbReference type="Pfam" id="PF25559">
    <property type="entry name" value="DUF7931"/>
    <property type="match status" value="1"/>
</dbReference>
<dbReference type="Proteomes" id="UP000029085">
    <property type="component" value="Unassembled WGS sequence"/>
</dbReference>
<evidence type="ECO:0000256" key="1">
    <source>
        <dbReference type="ARBA" id="ARBA00022679"/>
    </source>
</evidence>
<dbReference type="PATRIC" id="fig|1121014.3.peg.509"/>
<keyword evidence="5" id="KW-1185">Reference proteome</keyword>
<dbReference type="InterPro" id="IPR000182">
    <property type="entry name" value="GNAT_dom"/>
</dbReference>
<feature type="domain" description="N-acetyltransferase" evidence="3">
    <location>
        <begin position="6"/>
        <end position="144"/>
    </location>
</feature>
<dbReference type="InterPro" id="IPR050832">
    <property type="entry name" value="Bact_Acetyltransf"/>
</dbReference>
<dbReference type="Pfam" id="PF13673">
    <property type="entry name" value="Acetyltransf_10"/>
    <property type="match status" value="1"/>
</dbReference>
<dbReference type="InterPro" id="IPR057691">
    <property type="entry name" value="DUF7931"/>
</dbReference>
<reference evidence="4 5" key="2">
    <citation type="journal article" date="2015" name="Stand. Genomic Sci.">
        <title>High quality draft genomic sequence of Arenimonas donghaensis DSM 18148(T).</title>
        <authorList>
            <person name="Chen F."/>
            <person name="Wang H."/>
            <person name="Cao Y."/>
            <person name="Li X."/>
            <person name="Wang G."/>
        </authorList>
    </citation>
    <scope>NUCLEOTIDE SEQUENCE [LARGE SCALE GENOMIC DNA]</scope>
    <source>
        <strain evidence="4 5">HO3-R19</strain>
    </source>
</reference>
<dbReference type="CDD" id="cd04301">
    <property type="entry name" value="NAT_SF"/>
    <property type="match status" value="1"/>
</dbReference>
<evidence type="ECO:0000313" key="5">
    <source>
        <dbReference type="Proteomes" id="UP000029085"/>
    </source>
</evidence>
<evidence type="ECO:0000259" key="3">
    <source>
        <dbReference type="PROSITE" id="PS51186"/>
    </source>
</evidence>
<keyword evidence="2" id="KW-0012">Acyltransferase</keyword>
<keyword evidence="1" id="KW-0808">Transferase</keyword>
<proteinExistence type="predicted"/>
<dbReference type="InterPro" id="IPR016181">
    <property type="entry name" value="Acyl_CoA_acyltransferase"/>
</dbReference>
<dbReference type="PROSITE" id="PS51186">
    <property type="entry name" value="GNAT"/>
    <property type="match status" value="1"/>
</dbReference>
<dbReference type="AlphaFoldDB" id="A0A087MMJ6"/>
<organism evidence="4 5">
    <name type="scientific">Arenimonas donghaensis DSM 18148 = HO3-R19</name>
    <dbReference type="NCBI Taxonomy" id="1121014"/>
    <lineage>
        <taxon>Bacteria</taxon>
        <taxon>Pseudomonadati</taxon>
        <taxon>Pseudomonadota</taxon>
        <taxon>Gammaproteobacteria</taxon>
        <taxon>Lysobacterales</taxon>
        <taxon>Lysobacteraceae</taxon>
        <taxon>Arenimonas</taxon>
    </lineage>
</organism>
<dbReference type="RefSeq" id="WP_034220535.1">
    <property type="nucleotide sequence ID" value="NZ_AVCJ01000001.1"/>
</dbReference>
<name>A0A087MMJ6_9GAMM</name>
<sequence>MIPTDFRIEPADYATDLPDLRKVRETVFVLEQNVPEEEEWDELDPRSHHVLARDGEGEPIGTGRLTPEHKIGRMAVLAGWRGRGVGDALLVALMDRARSLGWTEVRLNAQVAAIGFYGRHGFEPYGDRFMEAGIEHQAMRRALVPLAGPDRPPARPRGPSVPATEFEGLPEASQATLRLVGDARRELFVFSRDLDPVLYGQPALIDAFRRFATAGRGGVVQLIVLDPAGVQGQGHPLLGLAQRLTSAFQLRTPTEDLDLQYPSAFLVNDRDGYLFRQLGSRWEGDWSPAHPARTRQLAEHFGRVWERSRACTEFRALDI</sequence>
<dbReference type="GO" id="GO:0016747">
    <property type="term" value="F:acyltransferase activity, transferring groups other than amino-acyl groups"/>
    <property type="evidence" value="ECO:0007669"/>
    <property type="project" value="InterPro"/>
</dbReference>
<protein>
    <recommendedName>
        <fullName evidence="3">N-acetyltransferase domain-containing protein</fullName>
    </recommendedName>
</protein>
<evidence type="ECO:0000313" key="4">
    <source>
        <dbReference type="EMBL" id="KFL38099.1"/>
    </source>
</evidence>
<accession>A0A087MMJ6</accession>
<comment type="caution">
    <text evidence="4">The sequence shown here is derived from an EMBL/GenBank/DDBJ whole genome shotgun (WGS) entry which is preliminary data.</text>
</comment>
<dbReference type="STRING" id="1121014.N788_02670"/>
<dbReference type="SUPFAM" id="SSF55729">
    <property type="entry name" value="Acyl-CoA N-acyltransferases (Nat)"/>
    <property type="match status" value="1"/>
</dbReference>